<dbReference type="EMBL" id="KI965610">
    <property type="protein sequence ID" value="EUD63896.1"/>
    <property type="molecule type" value="Genomic_DNA"/>
</dbReference>
<evidence type="ECO:0000313" key="4">
    <source>
        <dbReference type="Proteomes" id="UP000030640"/>
    </source>
</evidence>
<proteinExistence type="predicted"/>
<keyword evidence="2" id="KW-1133">Transmembrane helix</keyword>
<reference evidence="3 4" key="1">
    <citation type="submission" date="2013-02" db="EMBL/GenBank/DDBJ databases">
        <title>The Genome Sequence of Plasmodium inui San Antonio 1.</title>
        <authorList>
            <consortium name="The Broad Institute Genome Sequencing Platform"/>
            <consortium name="The Broad Institute Genome Sequencing Center for Infectious Disease"/>
            <person name="Neafsey D."/>
            <person name="Cheeseman I."/>
            <person name="Volkman S."/>
            <person name="Adams J."/>
            <person name="Walker B."/>
            <person name="Young S.K."/>
            <person name="Zeng Q."/>
            <person name="Gargeya S."/>
            <person name="Fitzgerald M."/>
            <person name="Haas B."/>
            <person name="Abouelleil A."/>
            <person name="Alvarado L."/>
            <person name="Arachchi H.M."/>
            <person name="Berlin A.M."/>
            <person name="Chapman S.B."/>
            <person name="Dewar J."/>
            <person name="Goldberg J."/>
            <person name="Griggs A."/>
            <person name="Gujja S."/>
            <person name="Hansen M."/>
            <person name="Howarth C."/>
            <person name="Imamovic A."/>
            <person name="Larimer J."/>
            <person name="McCowan C."/>
            <person name="Murphy C."/>
            <person name="Neiman D."/>
            <person name="Pearson M."/>
            <person name="Priest M."/>
            <person name="Roberts A."/>
            <person name="Saif S."/>
            <person name="Shea T."/>
            <person name="Sisk P."/>
            <person name="Sykes S."/>
            <person name="Wortman J."/>
            <person name="Nusbaum C."/>
            <person name="Birren B."/>
        </authorList>
    </citation>
    <scope>NUCLEOTIDE SEQUENCE [LARGE SCALE GENOMIC DNA]</scope>
    <source>
        <strain evidence="3 4">San Antonio 1</strain>
    </source>
</reference>
<dbReference type="GeneID" id="20040995"/>
<feature type="compositionally biased region" description="Polar residues" evidence="1">
    <location>
        <begin position="326"/>
        <end position="346"/>
    </location>
</feature>
<dbReference type="AlphaFoldDB" id="W7AF39"/>
<evidence type="ECO:0000313" key="3">
    <source>
        <dbReference type="EMBL" id="EUD63896.1"/>
    </source>
</evidence>
<protein>
    <submittedName>
        <fullName evidence="3">Uncharacterized protein</fullName>
    </submittedName>
</protein>
<dbReference type="RefSeq" id="XP_008819514.1">
    <property type="nucleotide sequence ID" value="XM_008821292.1"/>
</dbReference>
<name>W7AF39_9APIC</name>
<evidence type="ECO:0000256" key="1">
    <source>
        <dbReference type="SAM" id="MobiDB-lite"/>
    </source>
</evidence>
<feature type="region of interest" description="Disordered" evidence="1">
    <location>
        <begin position="287"/>
        <end position="443"/>
    </location>
</feature>
<keyword evidence="2" id="KW-0472">Membrane</keyword>
<dbReference type="VEuPathDB" id="PlasmoDB:C922_05721"/>
<organism evidence="3 4">
    <name type="scientific">Plasmodium inui San Antonio 1</name>
    <dbReference type="NCBI Taxonomy" id="1237626"/>
    <lineage>
        <taxon>Eukaryota</taxon>
        <taxon>Sar</taxon>
        <taxon>Alveolata</taxon>
        <taxon>Apicomplexa</taxon>
        <taxon>Aconoidasida</taxon>
        <taxon>Haemosporida</taxon>
        <taxon>Plasmodiidae</taxon>
        <taxon>Plasmodium</taxon>
        <taxon>Plasmodium (Plasmodium)</taxon>
    </lineage>
</organism>
<accession>W7AF39</accession>
<feature type="compositionally biased region" description="Polar residues" evidence="1">
    <location>
        <begin position="419"/>
        <end position="439"/>
    </location>
</feature>
<gene>
    <name evidence="3" type="ORF">C922_05721</name>
</gene>
<sequence>MSQKAVYEWVGPEPRQLVTSSDCDNESSEKYCYQLPRAVGGNDRPKDGGKDWPRILGIGQSDWSHQSGGFNQSNLRTKGRELTIEWSDIVDAVIRRCLEKSVDKKNDGTMDEYLGRCERRFWRSFIGNKTHQPCDRNSECGALLPMIGCIVYWIWGTGGDLISKENNVWERCENMRKAYYEDQEPVVILRDGAWSRLQRSGQICQGQDDFKKCSVRSLALLISVAEVLEEFCPSCPQTGLQQILGEKINFGRYRCFKCPPQKEKYEYCEEVKECPGQGEGGGGFCFCDPSKTEDGPSSKPTEEPQDKNPDLSRQDEAKRVKPDTPPQASQMSAESSGTKTLPTNLAAQMKAQEQLDRKVAENSNSDNNARSDTGATGEGDNSTTLDKYQGPKALTGDSPHERQHRWHQENGRYPKEEANSSNPSDKPQPTASGSLPQSNDSEERKGAMIGQVLGGLSAAVMLLITAYGFYRIYGKRSKSTTQIYKTHKKRLIGYLLRP</sequence>
<feature type="compositionally biased region" description="Basic and acidic residues" evidence="1">
    <location>
        <begin position="290"/>
        <end position="322"/>
    </location>
</feature>
<feature type="transmembrane region" description="Helical" evidence="2">
    <location>
        <begin position="448"/>
        <end position="470"/>
    </location>
</feature>
<keyword evidence="4" id="KW-1185">Reference proteome</keyword>
<feature type="compositionally biased region" description="Polar residues" evidence="1">
    <location>
        <begin position="361"/>
        <end position="386"/>
    </location>
</feature>
<keyword evidence="2" id="KW-0812">Transmembrane</keyword>
<dbReference type="Proteomes" id="UP000030640">
    <property type="component" value="Unassembled WGS sequence"/>
</dbReference>
<evidence type="ECO:0000256" key="2">
    <source>
        <dbReference type="SAM" id="Phobius"/>
    </source>
</evidence>
<feature type="compositionally biased region" description="Basic and acidic residues" evidence="1">
    <location>
        <begin position="398"/>
        <end position="418"/>
    </location>
</feature>